<dbReference type="GO" id="GO:0008237">
    <property type="term" value="F:metallopeptidase activity"/>
    <property type="evidence" value="ECO:0007669"/>
    <property type="project" value="UniProtKB-KW"/>
</dbReference>
<keyword evidence="1" id="KW-0645">Protease</keyword>
<proteinExistence type="predicted"/>
<dbReference type="Pfam" id="PF04002">
    <property type="entry name" value="RadC"/>
    <property type="match status" value="1"/>
</dbReference>
<evidence type="ECO:0000256" key="3">
    <source>
        <dbReference type="ARBA" id="ARBA00022801"/>
    </source>
</evidence>
<dbReference type="InterPro" id="IPR037518">
    <property type="entry name" value="MPN"/>
</dbReference>
<dbReference type="PANTHER" id="PTHR30471">
    <property type="entry name" value="DNA REPAIR PROTEIN RADC"/>
    <property type="match status" value="1"/>
</dbReference>
<dbReference type="PANTHER" id="PTHR30471:SF3">
    <property type="entry name" value="UPF0758 PROTEIN YEES-RELATED"/>
    <property type="match status" value="1"/>
</dbReference>
<organism evidence="7 8">
    <name type="scientific">Variovorax boronicumulans</name>
    <dbReference type="NCBI Taxonomy" id="436515"/>
    <lineage>
        <taxon>Bacteria</taxon>
        <taxon>Pseudomonadati</taxon>
        <taxon>Pseudomonadota</taxon>
        <taxon>Betaproteobacteria</taxon>
        <taxon>Burkholderiales</taxon>
        <taxon>Comamonadaceae</taxon>
        <taxon>Variovorax</taxon>
    </lineage>
</organism>
<protein>
    <submittedName>
        <fullName evidence="7">DNA repair protein RadC</fullName>
    </submittedName>
</protein>
<dbReference type="InterPro" id="IPR001405">
    <property type="entry name" value="UPF0758"/>
</dbReference>
<evidence type="ECO:0000259" key="6">
    <source>
        <dbReference type="PROSITE" id="PS50249"/>
    </source>
</evidence>
<evidence type="ECO:0000256" key="1">
    <source>
        <dbReference type="ARBA" id="ARBA00022670"/>
    </source>
</evidence>
<dbReference type="CDD" id="cd08071">
    <property type="entry name" value="MPN_DUF2466"/>
    <property type="match status" value="1"/>
</dbReference>
<keyword evidence="4" id="KW-0862">Zinc</keyword>
<dbReference type="Gene3D" id="3.40.140.10">
    <property type="entry name" value="Cytidine Deaminase, domain 2"/>
    <property type="match status" value="1"/>
</dbReference>
<accession>A0AAW8E0E4</accession>
<keyword evidence="2" id="KW-0479">Metal-binding</keyword>
<evidence type="ECO:0000313" key="7">
    <source>
        <dbReference type="EMBL" id="MDP9925556.1"/>
    </source>
</evidence>
<reference evidence="7" key="1">
    <citation type="submission" date="2023-07" db="EMBL/GenBank/DDBJ databases">
        <title>Sorghum-associated microbial communities from plants grown in Nebraska, USA.</title>
        <authorList>
            <person name="Schachtman D."/>
        </authorList>
    </citation>
    <scope>NUCLEOTIDE SEQUENCE</scope>
    <source>
        <strain evidence="7">DS2795</strain>
    </source>
</reference>
<dbReference type="EMBL" id="JAUSRR010000008">
    <property type="protein sequence ID" value="MDP9925556.1"/>
    <property type="molecule type" value="Genomic_DNA"/>
</dbReference>
<dbReference type="NCBIfam" id="TIGR00608">
    <property type="entry name" value="radc"/>
    <property type="match status" value="1"/>
</dbReference>
<comment type="caution">
    <text evidence="7">The sequence shown here is derived from an EMBL/GenBank/DDBJ whole genome shotgun (WGS) entry which is preliminary data.</text>
</comment>
<dbReference type="GO" id="GO:0006508">
    <property type="term" value="P:proteolysis"/>
    <property type="evidence" value="ECO:0007669"/>
    <property type="project" value="UniProtKB-KW"/>
</dbReference>
<dbReference type="GO" id="GO:0046872">
    <property type="term" value="F:metal ion binding"/>
    <property type="evidence" value="ECO:0007669"/>
    <property type="project" value="UniProtKB-KW"/>
</dbReference>
<dbReference type="Proteomes" id="UP001244295">
    <property type="component" value="Unassembled WGS sequence"/>
</dbReference>
<feature type="domain" description="MPN" evidence="6">
    <location>
        <begin position="78"/>
        <end position="200"/>
    </location>
</feature>
<evidence type="ECO:0000313" key="8">
    <source>
        <dbReference type="Proteomes" id="UP001244295"/>
    </source>
</evidence>
<dbReference type="InterPro" id="IPR025657">
    <property type="entry name" value="RadC_JAB"/>
</dbReference>
<evidence type="ECO:0000256" key="4">
    <source>
        <dbReference type="ARBA" id="ARBA00022833"/>
    </source>
</evidence>
<dbReference type="AlphaFoldDB" id="A0AAW8E0E4"/>
<keyword evidence="3" id="KW-0378">Hydrolase</keyword>
<evidence type="ECO:0000256" key="5">
    <source>
        <dbReference type="ARBA" id="ARBA00023049"/>
    </source>
</evidence>
<name>A0AAW8E0E4_9BURK</name>
<evidence type="ECO:0000256" key="2">
    <source>
        <dbReference type="ARBA" id="ARBA00022723"/>
    </source>
</evidence>
<keyword evidence="5" id="KW-0482">Metalloprotease</keyword>
<dbReference type="PROSITE" id="PS50249">
    <property type="entry name" value="MPN"/>
    <property type="match status" value="1"/>
</dbReference>
<sequence>MLNFSRSCFAQARPARPFDRSRAVCWKSLVVSQACCTHRLINSRRPKAYVLRTAARSWSALLELARRALAQKLRETPILSTPTTFKEFLQLHLGRLDHEVFAVMFLDMQQQLIDMEVPFRGTLTQTAVYPREIVKRSMERNAATVVLAHNHSSGNVQPSKADEAITRKIEEALRLIDVRVFDHVIVAPGAADSMAEMGIL</sequence>
<gene>
    <name evidence="7" type="ORF">J2W25_004599</name>
</gene>